<dbReference type="RefSeq" id="WP_009142450.1">
    <property type="nucleotide sequence ID" value="NZ_GL830946.1"/>
</dbReference>
<dbReference type="SUPFAM" id="SSF158452">
    <property type="entry name" value="YqcC-like"/>
    <property type="match status" value="1"/>
</dbReference>
<accession>E8LHQ2</accession>
<dbReference type="HOGENOM" id="CLU_130358_0_0_6"/>
<dbReference type="PANTHER" id="PTHR39586">
    <property type="entry name" value="CYTOPLASMIC PROTEIN-RELATED"/>
    <property type="match status" value="1"/>
</dbReference>
<reference evidence="2 3" key="1">
    <citation type="submission" date="2011-01" db="EMBL/GenBank/DDBJ databases">
        <authorList>
            <person name="Weinstock G."/>
            <person name="Sodergren E."/>
            <person name="Clifton S."/>
            <person name="Fulton L."/>
            <person name="Fulton B."/>
            <person name="Courtney L."/>
            <person name="Fronick C."/>
            <person name="Harrison M."/>
            <person name="Strong C."/>
            <person name="Farmer C."/>
            <person name="Delahaunty K."/>
            <person name="Markovic C."/>
            <person name="Hall O."/>
            <person name="Minx P."/>
            <person name="Tomlinson C."/>
            <person name="Mitreva M."/>
            <person name="Hou S."/>
            <person name="Chen J."/>
            <person name="Wollam A."/>
            <person name="Pepin K.H."/>
            <person name="Johnson M."/>
            <person name="Bhonagiri V."/>
            <person name="Zhang X."/>
            <person name="Suruliraj S."/>
            <person name="Warren W."/>
            <person name="Chinwalla A."/>
            <person name="Mardis E.R."/>
            <person name="Wilson R.K."/>
        </authorList>
    </citation>
    <scope>NUCLEOTIDE SEQUENCE [LARGE SCALE GENOMIC DNA]</scope>
    <source>
        <strain evidence="3">DSM 22608 / JCM 16073 / KCTC 15190 / YIT 12066</strain>
    </source>
</reference>
<dbReference type="InterPro" id="IPR036814">
    <property type="entry name" value="YqcC-like_sf"/>
</dbReference>
<protein>
    <recommendedName>
        <fullName evidence="1">YqcC-like domain-containing protein</fullName>
    </recommendedName>
</protein>
<evidence type="ECO:0000259" key="1">
    <source>
        <dbReference type="Pfam" id="PF04287"/>
    </source>
</evidence>
<sequence>MHDINKISAILDEIEHELQALEHWGGEKKRPRAQAFLSTAPFCIDTMEFHQWLEYVLVAKMRQMIKEGKPLPSKMLLHTAAQEYWRGNWAKYRKLIGVLRKLDECFK</sequence>
<dbReference type="STRING" id="762983.HMPREF9444_00223"/>
<evidence type="ECO:0000313" key="3">
    <source>
        <dbReference type="Proteomes" id="UP000018458"/>
    </source>
</evidence>
<dbReference type="InterPro" id="IPR023376">
    <property type="entry name" value="YqcC-like_dom"/>
</dbReference>
<evidence type="ECO:0000313" key="2">
    <source>
        <dbReference type="EMBL" id="EFY07957.1"/>
    </source>
</evidence>
<organism evidence="2 3">
    <name type="scientific">Succinatimonas hippei (strain DSM 22608 / JCM 16073 / KCTC 15190 / YIT 12066)</name>
    <dbReference type="NCBI Taxonomy" id="762983"/>
    <lineage>
        <taxon>Bacteria</taxon>
        <taxon>Pseudomonadati</taxon>
        <taxon>Pseudomonadota</taxon>
        <taxon>Gammaproteobacteria</taxon>
        <taxon>Aeromonadales</taxon>
        <taxon>Succinivibrionaceae</taxon>
        <taxon>Succinatimonas</taxon>
    </lineage>
</organism>
<proteinExistence type="predicted"/>
<keyword evidence="3" id="KW-1185">Reference proteome</keyword>
<dbReference type="PANTHER" id="PTHR39586:SF1">
    <property type="entry name" value="CYTOPLASMIC PROTEIN"/>
    <property type="match status" value="1"/>
</dbReference>
<comment type="caution">
    <text evidence="2">The sequence shown here is derived from an EMBL/GenBank/DDBJ whole genome shotgun (WGS) entry which is preliminary data.</text>
</comment>
<dbReference type="Gene3D" id="1.20.1440.40">
    <property type="entry name" value="YqcC-like"/>
    <property type="match status" value="1"/>
</dbReference>
<dbReference type="Pfam" id="PF04287">
    <property type="entry name" value="DUF446"/>
    <property type="match status" value="1"/>
</dbReference>
<name>E8LHQ2_SUCHY</name>
<feature type="domain" description="YqcC-like" evidence="1">
    <location>
        <begin position="7"/>
        <end position="104"/>
    </location>
</feature>
<gene>
    <name evidence="2" type="ORF">HMPREF9444_00223</name>
</gene>
<dbReference type="EMBL" id="AEVO01000008">
    <property type="protein sequence ID" value="EFY07957.1"/>
    <property type="molecule type" value="Genomic_DNA"/>
</dbReference>
<dbReference type="AlphaFoldDB" id="E8LHQ2"/>
<dbReference type="eggNOG" id="COG3098">
    <property type="taxonomic scope" value="Bacteria"/>
</dbReference>
<dbReference type="GO" id="GO:0044010">
    <property type="term" value="P:single-species biofilm formation"/>
    <property type="evidence" value="ECO:0007669"/>
    <property type="project" value="TreeGrafter"/>
</dbReference>
<dbReference type="OrthoDB" id="8794567at2"/>
<dbReference type="InterPro" id="IPR007384">
    <property type="entry name" value="UCP006257"/>
</dbReference>
<dbReference type="Proteomes" id="UP000018458">
    <property type="component" value="Unassembled WGS sequence"/>
</dbReference>